<keyword evidence="3" id="KW-1185">Reference proteome</keyword>
<evidence type="ECO:0000313" key="2">
    <source>
        <dbReference type="EMBL" id="MBS4197227.1"/>
    </source>
</evidence>
<dbReference type="EMBL" id="JAGYPG010000003">
    <property type="protein sequence ID" value="MBS4197227.1"/>
    <property type="molecule type" value="Genomic_DNA"/>
</dbReference>
<dbReference type="PROSITE" id="PS51500">
    <property type="entry name" value="SIN"/>
    <property type="match status" value="1"/>
</dbReference>
<gene>
    <name evidence="2" type="ORF">KHA97_19415</name>
</gene>
<accession>A0A942TJK2</accession>
<organism evidence="2 3">
    <name type="scientific">Lederbergia citri</name>
    <dbReference type="NCBI Taxonomy" id="2833580"/>
    <lineage>
        <taxon>Bacteria</taxon>
        <taxon>Bacillati</taxon>
        <taxon>Bacillota</taxon>
        <taxon>Bacilli</taxon>
        <taxon>Bacillales</taxon>
        <taxon>Bacillaceae</taxon>
        <taxon>Lederbergia</taxon>
    </lineage>
</organism>
<dbReference type="InterPro" id="IPR010981">
    <property type="entry name" value="SinR/SinI_dimer_dom"/>
</dbReference>
<sequence>MDKEWLTLILEAKNLGFKKEEIRDFFRKKEIKELISEG</sequence>
<dbReference type="SUPFAM" id="SSF47406">
    <property type="entry name" value="SinR repressor dimerisation domain-like"/>
    <property type="match status" value="1"/>
</dbReference>
<dbReference type="Proteomes" id="UP000681414">
    <property type="component" value="Unassembled WGS sequence"/>
</dbReference>
<dbReference type="InterPro" id="IPR036281">
    <property type="entry name" value="SinR/SinI_dimer_dom_sf"/>
</dbReference>
<comment type="caution">
    <text evidence="2">The sequence shown here is derived from an EMBL/GenBank/DDBJ whole genome shotgun (WGS) entry which is preliminary data.</text>
</comment>
<protein>
    <submittedName>
        <fullName evidence="2">Anti-repressor SinI family protein</fullName>
    </submittedName>
</protein>
<proteinExistence type="predicted"/>
<dbReference type="AlphaFoldDB" id="A0A942TJK2"/>
<dbReference type="GO" id="GO:0006355">
    <property type="term" value="P:regulation of DNA-templated transcription"/>
    <property type="evidence" value="ECO:0007669"/>
    <property type="project" value="InterPro"/>
</dbReference>
<evidence type="ECO:0000313" key="3">
    <source>
        <dbReference type="Proteomes" id="UP000681414"/>
    </source>
</evidence>
<dbReference type="GO" id="GO:0046983">
    <property type="term" value="F:protein dimerization activity"/>
    <property type="evidence" value="ECO:0007669"/>
    <property type="project" value="InterPro"/>
</dbReference>
<feature type="domain" description="Sin" evidence="1">
    <location>
        <begin position="1"/>
        <end position="30"/>
    </location>
</feature>
<evidence type="ECO:0000259" key="1">
    <source>
        <dbReference type="PROSITE" id="PS51500"/>
    </source>
</evidence>
<name>A0A942TJK2_9BACI</name>
<reference evidence="2 3" key="1">
    <citation type="submission" date="2021-05" db="EMBL/GenBank/DDBJ databases">
        <title>Novel Bacillus species.</title>
        <authorList>
            <person name="Liu G."/>
        </authorList>
    </citation>
    <scope>NUCLEOTIDE SEQUENCE [LARGE SCALE GENOMIC DNA]</scope>
    <source>
        <strain evidence="3">FJAT-49780</strain>
    </source>
</reference>
<dbReference type="Pfam" id="PF08671">
    <property type="entry name" value="SinI"/>
    <property type="match status" value="1"/>
</dbReference>